<feature type="transmembrane region" description="Helical" evidence="5">
    <location>
        <begin position="413"/>
        <end position="437"/>
    </location>
</feature>
<keyword evidence="2 5" id="KW-0812">Transmembrane</keyword>
<dbReference type="SUPFAM" id="SSF103473">
    <property type="entry name" value="MFS general substrate transporter"/>
    <property type="match status" value="1"/>
</dbReference>
<dbReference type="PANTHER" id="PTHR24064">
    <property type="entry name" value="SOLUTE CARRIER FAMILY 22 MEMBER"/>
    <property type="match status" value="1"/>
</dbReference>
<feature type="transmembrane region" description="Helical" evidence="5">
    <location>
        <begin position="477"/>
        <end position="497"/>
    </location>
</feature>
<dbReference type="Proteomes" id="UP001292094">
    <property type="component" value="Unassembled WGS sequence"/>
</dbReference>
<evidence type="ECO:0000256" key="3">
    <source>
        <dbReference type="ARBA" id="ARBA00022989"/>
    </source>
</evidence>
<evidence type="ECO:0000256" key="4">
    <source>
        <dbReference type="ARBA" id="ARBA00023136"/>
    </source>
</evidence>
<accession>A0AAE1URB9</accession>
<feature type="transmembrane region" description="Helical" evidence="5">
    <location>
        <begin position="449"/>
        <end position="471"/>
    </location>
</feature>
<organism evidence="7 8">
    <name type="scientific">Petrolisthes manimaculis</name>
    <dbReference type="NCBI Taxonomy" id="1843537"/>
    <lineage>
        <taxon>Eukaryota</taxon>
        <taxon>Metazoa</taxon>
        <taxon>Ecdysozoa</taxon>
        <taxon>Arthropoda</taxon>
        <taxon>Crustacea</taxon>
        <taxon>Multicrustacea</taxon>
        <taxon>Malacostraca</taxon>
        <taxon>Eumalacostraca</taxon>
        <taxon>Eucarida</taxon>
        <taxon>Decapoda</taxon>
        <taxon>Pleocyemata</taxon>
        <taxon>Anomura</taxon>
        <taxon>Galatheoidea</taxon>
        <taxon>Porcellanidae</taxon>
        <taxon>Petrolisthes</taxon>
    </lineage>
</organism>
<evidence type="ECO:0000259" key="6">
    <source>
        <dbReference type="PROSITE" id="PS50850"/>
    </source>
</evidence>
<dbReference type="Gene3D" id="1.20.1250.20">
    <property type="entry name" value="MFS general substrate transporter like domains"/>
    <property type="match status" value="1"/>
</dbReference>
<dbReference type="InterPro" id="IPR005828">
    <property type="entry name" value="MFS_sugar_transport-like"/>
</dbReference>
<feature type="transmembrane region" description="Helical" evidence="5">
    <location>
        <begin position="388"/>
        <end position="407"/>
    </location>
</feature>
<keyword evidence="8" id="KW-1185">Reference proteome</keyword>
<proteinExistence type="predicted"/>
<dbReference type="PROSITE" id="PS50850">
    <property type="entry name" value="MFS"/>
    <property type="match status" value="1"/>
</dbReference>
<evidence type="ECO:0000256" key="5">
    <source>
        <dbReference type="SAM" id="Phobius"/>
    </source>
</evidence>
<keyword evidence="3 5" id="KW-1133">Transmembrane helix</keyword>
<feature type="transmembrane region" description="Helical" evidence="5">
    <location>
        <begin position="168"/>
        <end position="187"/>
    </location>
</feature>
<dbReference type="CDD" id="cd17317">
    <property type="entry name" value="MFS_SLC22"/>
    <property type="match status" value="1"/>
</dbReference>
<feature type="transmembrane region" description="Helical" evidence="5">
    <location>
        <begin position="20"/>
        <end position="44"/>
    </location>
</feature>
<dbReference type="GO" id="GO:0022857">
    <property type="term" value="F:transmembrane transporter activity"/>
    <property type="evidence" value="ECO:0007669"/>
    <property type="project" value="InterPro"/>
</dbReference>
<dbReference type="Pfam" id="PF00083">
    <property type="entry name" value="Sugar_tr"/>
    <property type="match status" value="1"/>
</dbReference>
<feature type="transmembrane region" description="Helical" evidence="5">
    <location>
        <begin position="226"/>
        <end position="245"/>
    </location>
</feature>
<comment type="subcellular location">
    <subcellularLocation>
        <location evidence="1">Membrane</location>
        <topology evidence="1">Multi-pass membrane protein</topology>
    </subcellularLocation>
</comment>
<evidence type="ECO:0000313" key="8">
    <source>
        <dbReference type="Proteomes" id="UP001292094"/>
    </source>
</evidence>
<dbReference type="EMBL" id="JAWZYT010000149">
    <property type="protein sequence ID" value="KAK4327424.1"/>
    <property type="molecule type" value="Genomic_DNA"/>
</dbReference>
<feature type="transmembrane region" description="Helical" evidence="5">
    <location>
        <begin position="199"/>
        <end position="220"/>
    </location>
</feature>
<dbReference type="InterPro" id="IPR036259">
    <property type="entry name" value="MFS_trans_sf"/>
</dbReference>
<feature type="transmembrane region" description="Helical" evidence="5">
    <location>
        <begin position="142"/>
        <end position="162"/>
    </location>
</feature>
<feature type="transmembrane region" description="Helical" evidence="5">
    <location>
        <begin position="326"/>
        <end position="345"/>
    </location>
</feature>
<evidence type="ECO:0000256" key="2">
    <source>
        <dbReference type="ARBA" id="ARBA00022692"/>
    </source>
</evidence>
<evidence type="ECO:0000256" key="1">
    <source>
        <dbReference type="ARBA" id="ARBA00004141"/>
    </source>
</evidence>
<dbReference type="InterPro" id="IPR020846">
    <property type="entry name" value="MFS_dom"/>
</dbReference>
<reference evidence="7" key="1">
    <citation type="submission" date="2023-11" db="EMBL/GenBank/DDBJ databases">
        <title>Genome assemblies of two species of porcelain crab, Petrolisthes cinctipes and Petrolisthes manimaculis (Anomura: Porcellanidae).</title>
        <authorList>
            <person name="Angst P."/>
        </authorList>
    </citation>
    <scope>NUCLEOTIDE SEQUENCE</scope>
    <source>
        <strain evidence="7">PB745_02</strain>
        <tissue evidence="7">Gill</tissue>
    </source>
</reference>
<name>A0AAE1URB9_9EUCA</name>
<feature type="domain" description="Major facilitator superfamily (MFS) profile" evidence="6">
    <location>
        <begin position="41"/>
        <end position="502"/>
    </location>
</feature>
<dbReference type="AlphaFoldDB" id="A0AAE1URB9"/>
<keyword evidence="4 5" id="KW-0472">Membrane</keyword>
<comment type="caution">
    <text evidence="7">The sequence shown here is derived from an EMBL/GenBank/DDBJ whole genome shotgun (WGS) entry which is preliminary data.</text>
</comment>
<dbReference type="GO" id="GO:0016020">
    <property type="term" value="C:membrane"/>
    <property type="evidence" value="ECO:0007669"/>
    <property type="project" value="UniProtKB-SubCell"/>
</dbReference>
<sequence>MADSKFDDLLTKLGTGPWNWLYFLVASYWCLMVPPQFISGVYLAPAVNYTCRLPDNQTHHAVVAEDSCSYINTNSSDDGPGVEELCTEWDFDTSVFSSTLTSEFSLVCEQGYLRATYQIMYMLGTFISPVIGGYLADRFGRYVVVVVTQVVMLVTSLTVVFLNSFTAILAVRFISGFSNIITLYILAIEVCQPKHRAAVGILIGLPWALGTMAWAGAAFAIRDWRYLQLAVSLPILLIFPPLYFMDESPRWLIVRGRHDRALTILQKAARWNKATLPPISEMRTLMIDIQAESTENTSKTKDNNKVEAKKKKCRAVPVPNLLKNRAIATITTLVCLDYFVVSLVFDGLNMSGDIYSADPFLYLVLSGLVEVPGYSLTAPLIDRCGRKIPTVVCYLLCGVVMLALAFIPPDMSWLVMVLVLLGKLCISGAFQIITVYSSELFPTEVRLQGIGFSSLFSQLGSTILPYITSVLGEKVPWLPSVIFGCVSVIAGATTMILRETKGVPLPDTITDLITQSHQTYIRTTDNDVDAALEITTEKQVASPLFKSEQDRTNEDGLGVTALGVANCDCGVPYTLIAAVGVADWACDVLDMAGRGVADLARDGPIMAE</sequence>
<evidence type="ECO:0000313" key="7">
    <source>
        <dbReference type="EMBL" id="KAK4327424.1"/>
    </source>
</evidence>
<feature type="transmembrane region" description="Helical" evidence="5">
    <location>
        <begin position="360"/>
        <end position="381"/>
    </location>
</feature>
<protein>
    <recommendedName>
        <fullName evidence="6">Major facilitator superfamily (MFS) profile domain-containing protein</fullName>
    </recommendedName>
</protein>
<gene>
    <name evidence="7" type="ORF">Pmani_002089</name>
</gene>